<sequence length="151" mass="17292">MNAFRLTTLLLLACFSLSSFAARADDPDAIVGKWLSSKKRNQVQIYKQGNKYFGKLVWMLEPTYPGTNKPKVDKENPDEKLRNRPLMQLELVTNLVYKGNNTWGDGEIYNPEDGKTYNCEVFLKDANSIDLRGYIMGLSFLGKSKTWTRVK</sequence>
<dbReference type="PANTHER" id="PTHR36919">
    <property type="entry name" value="BLR1215 PROTEIN"/>
    <property type="match status" value="1"/>
</dbReference>
<protein>
    <submittedName>
        <fullName evidence="3">SIGNAL peptide protein</fullName>
    </submittedName>
</protein>
<dbReference type="Proteomes" id="UP000033054">
    <property type="component" value="Chromosome"/>
</dbReference>
<feature type="domain" description="DUF2147" evidence="2">
    <location>
        <begin position="32"/>
        <end position="149"/>
    </location>
</feature>
<dbReference type="AlphaFoldDB" id="A0A0E3ZT81"/>
<dbReference type="InterPro" id="IPR019223">
    <property type="entry name" value="DUF2147"/>
</dbReference>
<feature type="chain" id="PRO_5002417446" evidence="1">
    <location>
        <begin position="22"/>
        <end position="151"/>
    </location>
</feature>
<dbReference type="PATRIC" id="fig|1379870.5.peg.328"/>
<dbReference type="KEGG" id="srd:SD10_01495"/>
<gene>
    <name evidence="3" type="ORF">SD10_01495</name>
</gene>
<dbReference type="EMBL" id="CP010429">
    <property type="protein sequence ID" value="AKD53770.1"/>
    <property type="molecule type" value="Genomic_DNA"/>
</dbReference>
<dbReference type="RefSeq" id="WP_046375361.1">
    <property type="nucleotide sequence ID" value="NZ_CP010429.1"/>
</dbReference>
<evidence type="ECO:0000259" key="2">
    <source>
        <dbReference type="Pfam" id="PF09917"/>
    </source>
</evidence>
<evidence type="ECO:0000313" key="4">
    <source>
        <dbReference type="Proteomes" id="UP000033054"/>
    </source>
</evidence>
<feature type="signal peptide" evidence="1">
    <location>
        <begin position="1"/>
        <end position="21"/>
    </location>
</feature>
<dbReference type="Gene3D" id="2.40.128.520">
    <property type="match status" value="1"/>
</dbReference>
<reference evidence="3 4" key="1">
    <citation type="journal article" date="2014" name="Curr. Microbiol.">
        <title>Spirosoma radiotolerans sp. nov., a gamma-radiation-resistant bacterium isolated from gamma ray-irradiated soil.</title>
        <authorList>
            <person name="Lee J.J."/>
            <person name="Srinivasan S."/>
            <person name="Lim S."/>
            <person name="Joe M."/>
            <person name="Im S."/>
            <person name="Bae S.I."/>
            <person name="Park K.R."/>
            <person name="Han J.H."/>
            <person name="Park S.H."/>
            <person name="Joo B.M."/>
            <person name="Park S.J."/>
            <person name="Kim M.K."/>
        </authorList>
    </citation>
    <scope>NUCLEOTIDE SEQUENCE [LARGE SCALE GENOMIC DNA]</scope>
    <source>
        <strain evidence="3 4">DG5A</strain>
    </source>
</reference>
<name>A0A0E3ZT81_9BACT</name>
<organism evidence="3 4">
    <name type="scientific">Spirosoma radiotolerans</name>
    <dbReference type="NCBI Taxonomy" id="1379870"/>
    <lineage>
        <taxon>Bacteria</taxon>
        <taxon>Pseudomonadati</taxon>
        <taxon>Bacteroidota</taxon>
        <taxon>Cytophagia</taxon>
        <taxon>Cytophagales</taxon>
        <taxon>Cytophagaceae</taxon>
        <taxon>Spirosoma</taxon>
    </lineage>
</organism>
<dbReference type="HOGENOM" id="CLU_108869_2_1_10"/>
<keyword evidence="4" id="KW-1185">Reference proteome</keyword>
<proteinExistence type="predicted"/>
<dbReference type="OrthoDB" id="9814399at2"/>
<dbReference type="Pfam" id="PF09917">
    <property type="entry name" value="DUF2147"/>
    <property type="match status" value="1"/>
</dbReference>
<evidence type="ECO:0000313" key="3">
    <source>
        <dbReference type="EMBL" id="AKD53770.1"/>
    </source>
</evidence>
<accession>A0A0E3ZT81</accession>
<evidence type="ECO:0000256" key="1">
    <source>
        <dbReference type="SAM" id="SignalP"/>
    </source>
</evidence>
<keyword evidence="1" id="KW-0732">Signal</keyword>
<dbReference type="PANTHER" id="PTHR36919:SF2">
    <property type="entry name" value="BLL6627 PROTEIN"/>
    <property type="match status" value="1"/>
</dbReference>